<evidence type="ECO:0000256" key="1">
    <source>
        <dbReference type="ARBA" id="ARBA00022723"/>
    </source>
</evidence>
<dbReference type="EMBL" id="JBHTMU010000020">
    <property type="protein sequence ID" value="MFD1343217.1"/>
    <property type="molecule type" value="Genomic_DNA"/>
</dbReference>
<reference evidence="4" key="1">
    <citation type="journal article" date="2019" name="Int. J. Syst. Evol. Microbiol.">
        <title>The Global Catalogue of Microorganisms (GCM) 10K type strain sequencing project: providing services to taxonomists for standard genome sequencing and annotation.</title>
        <authorList>
            <consortium name="The Broad Institute Genomics Platform"/>
            <consortium name="The Broad Institute Genome Sequencing Center for Infectious Disease"/>
            <person name="Wu L."/>
            <person name="Ma J."/>
        </authorList>
    </citation>
    <scope>NUCLEOTIDE SEQUENCE [LARGE SCALE GENOMIC DNA]</scope>
    <source>
        <strain evidence="4">CCUG 62953</strain>
    </source>
</reference>
<accession>A0ABW3ZKC4</accession>
<dbReference type="Gene3D" id="2.60.120.10">
    <property type="entry name" value="Jelly Rolls"/>
    <property type="match status" value="1"/>
</dbReference>
<dbReference type="InterPro" id="IPR011051">
    <property type="entry name" value="RmlC_Cupin_sf"/>
</dbReference>
<keyword evidence="1" id="KW-0479">Metal-binding</keyword>
<dbReference type="PANTHER" id="PTHR35848:SF9">
    <property type="entry name" value="SLL1358 PROTEIN"/>
    <property type="match status" value="1"/>
</dbReference>
<evidence type="ECO:0000313" key="3">
    <source>
        <dbReference type="EMBL" id="MFD1343217.1"/>
    </source>
</evidence>
<evidence type="ECO:0000313" key="4">
    <source>
        <dbReference type="Proteomes" id="UP001597135"/>
    </source>
</evidence>
<dbReference type="InterPro" id="IPR051610">
    <property type="entry name" value="GPI/OXD"/>
</dbReference>
<name>A0ABW3ZKC4_9RHOB</name>
<dbReference type="PANTHER" id="PTHR35848">
    <property type="entry name" value="OXALATE-BINDING PROTEIN"/>
    <property type="match status" value="1"/>
</dbReference>
<feature type="domain" description="Cupin type-2" evidence="2">
    <location>
        <begin position="41"/>
        <end position="112"/>
    </location>
</feature>
<protein>
    <submittedName>
        <fullName evidence="3">Cupin domain-containing protein</fullName>
    </submittedName>
</protein>
<dbReference type="RefSeq" id="WP_386803974.1">
    <property type="nucleotide sequence ID" value="NZ_JBHTMU010000020.1"/>
</dbReference>
<proteinExistence type="predicted"/>
<dbReference type="CDD" id="cd02224">
    <property type="entry name" value="cupin_SPO2919-like"/>
    <property type="match status" value="1"/>
</dbReference>
<sequence length="148" mass="16143">MAKLDPDSVTITRAEPGDRLGDYTAWRLSEAGGLTQFGALIEELAPGSSSSDRHWHSDEDELLYMLSGEAVLVEDAGEAPLYPGDCCAWPKGVANGHRIENRSDAPCRYLVVGTRSPDDTVTYTTEDKILTKRNFVKTLTRKDGSPLG</sequence>
<organism evidence="3 4">
    <name type="scientific">Litorisediminicola beolgyonensis</name>
    <dbReference type="NCBI Taxonomy" id="1173614"/>
    <lineage>
        <taxon>Bacteria</taxon>
        <taxon>Pseudomonadati</taxon>
        <taxon>Pseudomonadota</taxon>
        <taxon>Alphaproteobacteria</taxon>
        <taxon>Rhodobacterales</taxon>
        <taxon>Paracoccaceae</taxon>
        <taxon>Litorisediminicola</taxon>
    </lineage>
</organism>
<dbReference type="Proteomes" id="UP001597135">
    <property type="component" value="Unassembled WGS sequence"/>
</dbReference>
<gene>
    <name evidence="3" type="ORF">ACFQ4E_12365</name>
</gene>
<dbReference type="InterPro" id="IPR014710">
    <property type="entry name" value="RmlC-like_jellyroll"/>
</dbReference>
<keyword evidence="4" id="KW-1185">Reference proteome</keyword>
<dbReference type="SUPFAM" id="SSF51182">
    <property type="entry name" value="RmlC-like cupins"/>
    <property type="match status" value="1"/>
</dbReference>
<comment type="caution">
    <text evidence="3">The sequence shown here is derived from an EMBL/GenBank/DDBJ whole genome shotgun (WGS) entry which is preliminary data.</text>
</comment>
<dbReference type="InterPro" id="IPR013096">
    <property type="entry name" value="Cupin_2"/>
</dbReference>
<dbReference type="Pfam" id="PF07883">
    <property type="entry name" value="Cupin_2"/>
    <property type="match status" value="1"/>
</dbReference>
<evidence type="ECO:0000259" key="2">
    <source>
        <dbReference type="Pfam" id="PF07883"/>
    </source>
</evidence>